<accession>A0A5B9QNZ5</accession>
<dbReference type="InterPro" id="IPR011447">
    <property type="entry name" value="DUF1552"/>
</dbReference>
<dbReference type="EMBL" id="CP042914">
    <property type="protein sequence ID" value="QEG39215.1"/>
    <property type="molecule type" value="Genomic_DNA"/>
</dbReference>
<keyword evidence="3" id="KW-1185">Reference proteome</keyword>
<dbReference type="Pfam" id="PF07586">
    <property type="entry name" value="HXXSHH"/>
    <property type="match status" value="1"/>
</dbReference>
<dbReference type="Proteomes" id="UP000325286">
    <property type="component" value="Chromosome"/>
</dbReference>
<feature type="coiled-coil region" evidence="1">
    <location>
        <begin position="232"/>
        <end position="259"/>
    </location>
</feature>
<evidence type="ECO:0000313" key="3">
    <source>
        <dbReference type="Proteomes" id="UP000325286"/>
    </source>
</evidence>
<dbReference type="AlphaFoldDB" id="A0A5B9QNZ5"/>
<protein>
    <recommendedName>
        <fullName evidence="4">DUF1552 domain-containing protein</fullName>
    </recommendedName>
</protein>
<evidence type="ECO:0000313" key="2">
    <source>
        <dbReference type="EMBL" id="QEG39215.1"/>
    </source>
</evidence>
<dbReference type="RefSeq" id="WP_068138436.1">
    <property type="nucleotide sequence ID" value="NZ_CP042914.1"/>
</dbReference>
<proteinExistence type="predicted"/>
<evidence type="ECO:0000256" key="1">
    <source>
        <dbReference type="SAM" id="Coils"/>
    </source>
</evidence>
<dbReference type="KEGG" id="rul:UC8_11760"/>
<sequence>MNDQSNAAPRKVSRRILLQGAGTAMALPWLESLPVWGTEMPTGGDAPKTPKRFAVQFMACGVNAKHWWAKGAGDDMELGKSLQPMEPLKHKMNMVTGLFNKSAVGVGIHPGQTGNILSGAALQKGSELRGGISIDQVLANHIGQQTAQASLVLGCEQPITGYHETNFSMAYSSHISWQNATSPVPMEVYPSLAFDSLFDNRGNRRNQSVLDRVKEHAESLSRQVSAGDKAKLDEYLSSIREVEKRIERMRQQQDKATDRAAETGKPLLTMDRPESGLPEDIREHMKLMCDIIALAFQTDKTRVATLLMCRDISGLFYPFLNVRSAHHSASHSDTSDDYERVTRYYVSQFAYLASRLDAMQEGDRTVLDNSCLMFINNMWSGSKHDSTKVPLLLAGGLDNTMETGRVIDYADKPDEERKLCGLYLNILQKMGLPETQFGDASEPLAI</sequence>
<reference evidence="2 3" key="1">
    <citation type="submission" date="2019-08" db="EMBL/GenBank/DDBJ databases">
        <title>Deep-cultivation of Planctomycetes and their phenomic and genomic characterization uncovers novel biology.</title>
        <authorList>
            <person name="Wiegand S."/>
            <person name="Jogler M."/>
            <person name="Boedeker C."/>
            <person name="Pinto D."/>
            <person name="Vollmers J."/>
            <person name="Rivas-Marin E."/>
            <person name="Kohn T."/>
            <person name="Peeters S.H."/>
            <person name="Heuer A."/>
            <person name="Rast P."/>
            <person name="Oberbeckmann S."/>
            <person name="Bunk B."/>
            <person name="Jeske O."/>
            <person name="Meyerdierks A."/>
            <person name="Storesund J.E."/>
            <person name="Kallscheuer N."/>
            <person name="Luecker S."/>
            <person name="Lage O.M."/>
            <person name="Pohl T."/>
            <person name="Merkel B.J."/>
            <person name="Hornburger P."/>
            <person name="Mueller R.-W."/>
            <person name="Bruemmer F."/>
            <person name="Labrenz M."/>
            <person name="Spormann A.M."/>
            <person name="Op den Camp H."/>
            <person name="Overmann J."/>
            <person name="Amann R."/>
            <person name="Jetten M.S.M."/>
            <person name="Mascher T."/>
            <person name="Medema M.H."/>
            <person name="Devos D.P."/>
            <person name="Kaster A.-K."/>
            <person name="Ovreas L."/>
            <person name="Rohde M."/>
            <person name="Galperin M.Y."/>
            <person name="Jogler C."/>
        </authorList>
    </citation>
    <scope>NUCLEOTIDE SEQUENCE [LARGE SCALE GENOMIC DNA]</scope>
    <source>
        <strain evidence="2 3">UC8</strain>
    </source>
</reference>
<keyword evidence="1" id="KW-0175">Coiled coil</keyword>
<evidence type="ECO:0008006" key="4">
    <source>
        <dbReference type="Google" id="ProtNLM"/>
    </source>
</evidence>
<organism evidence="2 3">
    <name type="scientific">Roseimaritima ulvae</name>
    <dbReference type="NCBI Taxonomy" id="980254"/>
    <lineage>
        <taxon>Bacteria</taxon>
        <taxon>Pseudomonadati</taxon>
        <taxon>Planctomycetota</taxon>
        <taxon>Planctomycetia</taxon>
        <taxon>Pirellulales</taxon>
        <taxon>Pirellulaceae</taxon>
        <taxon>Roseimaritima</taxon>
    </lineage>
</organism>
<name>A0A5B9QNZ5_9BACT</name>
<gene>
    <name evidence="2" type="ORF">UC8_11760</name>
</gene>